<organism evidence="1 2">
    <name type="scientific">Periconia macrospinosa</name>
    <dbReference type="NCBI Taxonomy" id="97972"/>
    <lineage>
        <taxon>Eukaryota</taxon>
        <taxon>Fungi</taxon>
        <taxon>Dikarya</taxon>
        <taxon>Ascomycota</taxon>
        <taxon>Pezizomycotina</taxon>
        <taxon>Dothideomycetes</taxon>
        <taxon>Pleosporomycetidae</taxon>
        <taxon>Pleosporales</taxon>
        <taxon>Massarineae</taxon>
        <taxon>Periconiaceae</taxon>
        <taxon>Periconia</taxon>
    </lineage>
</organism>
<dbReference type="EMBL" id="KZ805467">
    <property type="protein sequence ID" value="PVH96342.1"/>
    <property type="molecule type" value="Genomic_DNA"/>
</dbReference>
<evidence type="ECO:0000313" key="2">
    <source>
        <dbReference type="Proteomes" id="UP000244855"/>
    </source>
</evidence>
<name>A0A2V1DE26_9PLEO</name>
<accession>A0A2V1DE26</accession>
<evidence type="ECO:0000313" key="1">
    <source>
        <dbReference type="EMBL" id="PVH96342.1"/>
    </source>
</evidence>
<protein>
    <submittedName>
        <fullName evidence="1">Uncharacterized protein</fullName>
    </submittedName>
</protein>
<sequence length="197" mass="23293">MASHVQLYQGNAWSTKLSLAEDMKFNEPQDQDDRQPAKCHRSVLRRPESAIPASHEASWMACTLSPYLCPMQDKTRQTPVPSSLPAPAGCYFCLFPRIQTLTSYYPHVEKQPWFSHTHFYRIVFHVENPHFHAQRYTLIETKQSRAITWRRKRSDFFKMFFCCSEILKTRADPFIQFSPKETRIVDPNFQFRRLPTM</sequence>
<proteinExistence type="predicted"/>
<reference evidence="1 2" key="1">
    <citation type="journal article" date="2018" name="Sci. Rep.">
        <title>Comparative genomics provides insights into the lifestyle and reveals functional heterogeneity of dark septate endophytic fungi.</title>
        <authorList>
            <person name="Knapp D.G."/>
            <person name="Nemeth J.B."/>
            <person name="Barry K."/>
            <person name="Hainaut M."/>
            <person name="Henrissat B."/>
            <person name="Johnson J."/>
            <person name="Kuo A."/>
            <person name="Lim J.H.P."/>
            <person name="Lipzen A."/>
            <person name="Nolan M."/>
            <person name="Ohm R.A."/>
            <person name="Tamas L."/>
            <person name="Grigoriev I.V."/>
            <person name="Spatafora J.W."/>
            <person name="Nagy L.G."/>
            <person name="Kovacs G.M."/>
        </authorList>
    </citation>
    <scope>NUCLEOTIDE SEQUENCE [LARGE SCALE GENOMIC DNA]</scope>
    <source>
        <strain evidence="1 2">DSE2036</strain>
    </source>
</reference>
<keyword evidence="2" id="KW-1185">Reference proteome</keyword>
<dbReference type="Proteomes" id="UP000244855">
    <property type="component" value="Unassembled WGS sequence"/>
</dbReference>
<gene>
    <name evidence="1" type="ORF">DM02DRAFT_124437</name>
</gene>
<dbReference type="AlphaFoldDB" id="A0A2V1DE26"/>